<proteinExistence type="predicted"/>
<dbReference type="InParanoid" id="A0A166AKT4"/>
<feature type="compositionally biased region" description="Polar residues" evidence="1">
    <location>
        <begin position="138"/>
        <end position="149"/>
    </location>
</feature>
<keyword evidence="3" id="KW-1185">Reference proteome</keyword>
<protein>
    <submittedName>
        <fullName evidence="2">Uncharacterized protein</fullName>
    </submittedName>
</protein>
<feature type="compositionally biased region" description="Basic and acidic residues" evidence="1">
    <location>
        <begin position="44"/>
        <end position="60"/>
    </location>
</feature>
<gene>
    <name evidence="2" type="ORF">EXIGLDRAFT_58937</name>
</gene>
<feature type="region of interest" description="Disordered" evidence="1">
    <location>
        <begin position="137"/>
        <end position="158"/>
    </location>
</feature>
<evidence type="ECO:0000256" key="1">
    <source>
        <dbReference type="SAM" id="MobiDB-lite"/>
    </source>
</evidence>
<dbReference type="AlphaFoldDB" id="A0A166AKT4"/>
<feature type="region of interest" description="Disordered" evidence="1">
    <location>
        <begin position="40"/>
        <end position="68"/>
    </location>
</feature>
<organism evidence="2 3">
    <name type="scientific">Exidia glandulosa HHB12029</name>
    <dbReference type="NCBI Taxonomy" id="1314781"/>
    <lineage>
        <taxon>Eukaryota</taxon>
        <taxon>Fungi</taxon>
        <taxon>Dikarya</taxon>
        <taxon>Basidiomycota</taxon>
        <taxon>Agaricomycotina</taxon>
        <taxon>Agaricomycetes</taxon>
        <taxon>Auriculariales</taxon>
        <taxon>Exidiaceae</taxon>
        <taxon>Exidia</taxon>
    </lineage>
</organism>
<dbReference type="EMBL" id="KV425999">
    <property type="protein sequence ID" value="KZV92909.1"/>
    <property type="molecule type" value="Genomic_DNA"/>
</dbReference>
<sequence>MTCTIVLNPKQMLARRPGAVCGDAYRVRCSADGGAAGELSAARRGVESGNRGDECRNGGEREDDGSEDLHGSLGTWSWTCELRSLKPKRHRFLYPWYSLSKSSRLRCLRPSSRHLTAVCLVPHGILVRHYRQYENLGSGRSSALSPTNPSREDDRRPCLSPSDTLLVAPC</sequence>
<evidence type="ECO:0000313" key="3">
    <source>
        <dbReference type="Proteomes" id="UP000077266"/>
    </source>
</evidence>
<reference evidence="2 3" key="1">
    <citation type="journal article" date="2016" name="Mol. Biol. Evol.">
        <title>Comparative Genomics of Early-Diverging Mushroom-Forming Fungi Provides Insights into the Origins of Lignocellulose Decay Capabilities.</title>
        <authorList>
            <person name="Nagy L.G."/>
            <person name="Riley R."/>
            <person name="Tritt A."/>
            <person name="Adam C."/>
            <person name="Daum C."/>
            <person name="Floudas D."/>
            <person name="Sun H."/>
            <person name="Yadav J.S."/>
            <person name="Pangilinan J."/>
            <person name="Larsson K.H."/>
            <person name="Matsuura K."/>
            <person name="Barry K."/>
            <person name="Labutti K."/>
            <person name="Kuo R."/>
            <person name="Ohm R.A."/>
            <person name="Bhattacharya S.S."/>
            <person name="Shirouzu T."/>
            <person name="Yoshinaga Y."/>
            <person name="Martin F.M."/>
            <person name="Grigoriev I.V."/>
            <person name="Hibbett D.S."/>
        </authorList>
    </citation>
    <scope>NUCLEOTIDE SEQUENCE [LARGE SCALE GENOMIC DNA]</scope>
    <source>
        <strain evidence="2 3">HHB12029</strain>
    </source>
</reference>
<accession>A0A166AKT4</accession>
<evidence type="ECO:0000313" key="2">
    <source>
        <dbReference type="EMBL" id="KZV92909.1"/>
    </source>
</evidence>
<dbReference type="Proteomes" id="UP000077266">
    <property type="component" value="Unassembled WGS sequence"/>
</dbReference>
<name>A0A166AKT4_EXIGL</name>